<name>A0AAV5VTQ8_9BILA</name>
<dbReference type="EMBL" id="BTSY01000004">
    <property type="protein sequence ID" value="GMT22895.1"/>
    <property type="molecule type" value="Genomic_DNA"/>
</dbReference>
<sequence>LVKHVEIRVETRVLPYFVHTFHREKIRIDNRSFSCRESRNACGHAGHHSSLFVVSEIVAQMLETSLLRPPILEPNLYDSHAQSRLQREFCSRVFRWFWSRRE</sequence>
<gene>
    <name evidence="1" type="ORF">PFISCL1PPCAC_14192</name>
</gene>
<feature type="non-terminal residue" evidence="1">
    <location>
        <position position="1"/>
    </location>
</feature>
<evidence type="ECO:0000313" key="1">
    <source>
        <dbReference type="EMBL" id="GMT22895.1"/>
    </source>
</evidence>
<proteinExistence type="predicted"/>
<dbReference type="Proteomes" id="UP001432322">
    <property type="component" value="Unassembled WGS sequence"/>
</dbReference>
<reference evidence="1" key="1">
    <citation type="submission" date="2023-10" db="EMBL/GenBank/DDBJ databases">
        <title>Genome assembly of Pristionchus species.</title>
        <authorList>
            <person name="Yoshida K."/>
            <person name="Sommer R.J."/>
        </authorList>
    </citation>
    <scope>NUCLEOTIDE SEQUENCE</scope>
    <source>
        <strain evidence="1">RS5133</strain>
    </source>
</reference>
<protein>
    <submittedName>
        <fullName evidence="1">Uncharacterized protein</fullName>
    </submittedName>
</protein>
<evidence type="ECO:0000313" key="2">
    <source>
        <dbReference type="Proteomes" id="UP001432322"/>
    </source>
</evidence>
<organism evidence="1 2">
    <name type="scientific">Pristionchus fissidentatus</name>
    <dbReference type="NCBI Taxonomy" id="1538716"/>
    <lineage>
        <taxon>Eukaryota</taxon>
        <taxon>Metazoa</taxon>
        <taxon>Ecdysozoa</taxon>
        <taxon>Nematoda</taxon>
        <taxon>Chromadorea</taxon>
        <taxon>Rhabditida</taxon>
        <taxon>Rhabditina</taxon>
        <taxon>Diplogasteromorpha</taxon>
        <taxon>Diplogasteroidea</taxon>
        <taxon>Neodiplogasteridae</taxon>
        <taxon>Pristionchus</taxon>
    </lineage>
</organism>
<accession>A0AAV5VTQ8</accession>
<feature type="non-terminal residue" evidence="1">
    <location>
        <position position="102"/>
    </location>
</feature>
<keyword evidence="2" id="KW-1185">Reference proteome</keyword>
<dbReference type="AlphaFoldDB" id="A0AAV5VTQ8"/>
<comment type="caution">
    <text evidence="1">The sequence shown here is derived from an EMBL/GenBank/DDBJ whole genome shotgun (WGS) entry which is preliminary data.</text>
</comment>